<dbReference type="SMART" id="SM00131">
    <property type="entry name" value="KU"/>
    <property type="match status" value="3"/>
</dbReference>
<feature type="compositionally biased region" description="Acidic residues" evidence="2">
    <location>
        <begin position="488"/>
        <end position="504"/>
    </location>
</feature>
<dbReference type="InterPro" id="IPR002223">
    <property type="entry name" value="Kunitz_BPTI"/>
</dbReference>
<keyword evidence="1" id="KW-1015">Disulfide bond</keyword>
<evidence type="ECO:0000256" key="1">
    <source>
        <dbReference type="ARBA" id="ARBA00023157"/>
    </source>
</evidence>
<proteinExistence type="predicted"/>
<dbReference type="Proteomes" id="UP000749559">
    <property type="component" value="Unassembled WGS sequence"/>
</dbReference>
<evidence type="ECO:0000256" key="2">
    <source>
        <dbReference type="SAM" id="MobiDB-lite"/>
    </source>
</evidence>
<sequence length="731" mass="82310">MEWSTLIIGFTLFSQAYGFFPRFGPRLIRVDTPPPPEFPEPRCYQALSPGPCYASKPRWFYNSDTAECQPFVFGGCAGNDNNFQTVDECVKSCIGHRDVTEDDGNDGPFGIPRGSPITSFPKITPIDMSHRSFLGEKLLKLRLGALYGRLRNRLENAPPLIRTIFFKRDNLDGSIVPEAESNDNVRGGGSDMNVNEGLVKTVDVPESTTESNQNAETTETDVEADSDNKEQSTQVNKPVETYEEEHTTMEKSDTESDDEHMLGIDRTETIPSDLAEENAPSEFNEVSVSGVDISPSVKSNEPNKQEIENENDTDNIPIGGSSENQETETSQDFNDACHQPMVVGMCRASIPMWYYDHTINQCILFNYGGCRGNDNKFTSFVECWDKCGIIRELQPESGAFDPQQNLNEGLPEMPSFQTNVPNELEWRNRRPVKQNVKISITQFRPNFYHRPNLPQLPSLPVVHPEHQPFGPPPPPPHILLSQFHNEYPEEQEMPESVPEIDPEPEVNPKSTNEKLKPQNPSYPGETMKIICSMAKDSGPCSAKHNMWYYNSQSAKCELFQYGGCGGNLNRFYRDEDCLTACRSALPLVNKDANTEKEKEPIISDNKAAKDEPLTTEENDNSEGIPKEIISVKATEMEYVTMIIVMAIVGVLMITISVFVMMILFRRLHQTKTKKEKILETMVRDHLNLNLYSDLPTLPKVHTFATPYDHATEENNINKLTHDANEKSTSIA</sequence>
<dbReference type="EMBL" id="CAIIXF020000003">
    <property type="protein sequence ID" value="CAH1779142.1"/>
    <property type="molecule type" value="Genomic_DNA"/>
</dbReference>
<feature type="compositionally biased region" description="Polar residues" evidence="2">
    <location>
        <begin position="321"/>
        <end position="332"/>
    </location>
</feature>
<evidence type="ECO:0000313" key="5">
    <source>
        <dbReference type="Proteomes" id="UP000749559"/>
    </source>
</evidence>
<feature type="compositionally biased region" description="Basic and acidic residues" evidence="2">
    <location>
        <begin position="244"/>
        <end position="268"/>
    </location>
</feature>
<evidence type="ECO:0000313" key="4">
    <source>
        <dbReference type="EMBL" id="CAH1779142.1"/>
    </source>
</evidence>
<evidence type="ECO:0000256" key="3">
    <source>
        <dbReference type="SAM" id="Phobius"/>
    </source>
</evidence>
<dbReference type="InterPro" id="IPR050098">
    <property type="entry name" value="TFPI/VKTCI-like"/>
</dbReference>
<dbReference type="GO" id="GO:0004867">
    <property type="term" value="F:serine-type endopeptidase inhibitor activity"/>
    <property type="evidence" value="ECO:0007669"/>
    <property type="project" value="InterPro"/>
</dbReference>
<feature type="compositionally biased region" description="Polar residues" evidence="2">
    <location>
        <begin position="206"/>
        <end position="217"/>
    </location>
</feature>
<comment type="caution">
    <text evidence="4">The sequence shown here is derived from an EMBL/GenBank/DDBJ whole genome shotgun (WGS) entry which is preliminary data.</text>
</comment>
<dbReference type="PANTHER" id="PTHR10083">
    <property type="entry name" value="KUNITZ-TYPE PROTEASE INHIBITOR-RELATED"/>
    <property type="match status" value="1"/>
</dbReference>
<accession>A0A8J1XS61</accession>
<dbReference type="PRINTS" id="PR00759">
    <property type="entry name" value="BASICPTASE"/>
</dbReference>
<keyword evidence="5" id="KW-1185">Reference proteome</keyword>
<gene>
    <name evidence="4" type="ORF">OFUS_LOCUS5976</name>
</gene>
<reference evidence="4" key="1">
    <citation type="submission" date="2022-03" db="EMBL/GenBank/DDBJ databases">
        <authorList>
            <person name="Martin C."/>
        </authorList>
    </citation>
    <scope>NUCLEOTIDE SEQUENCE</scope>
</reference>
<dbReference type="OrthoDB" id="4473401at2759"/>
<organism evidence="4 5">
    <name type="scientific">Owenia fusiformis</name>
    <name type="common">Polychaete worm</name>
    <dbReference type="NCBI Taxonomy" id="6347"/>
    <lineage>
        <taxon>Eukaryota</taxon>
        <taxon>Metazoa</taxon>
        <taxon>Spiralia</taxon>
        <taxon>Lophotrochozoa</taxon>
        <taxon>Annelida</taxon>
        <taxon>Polychaeta</taxon>
        <taxon>Sedentaria</taxon>
        <taxon>Canalipalpata</taxon>
        <taxon>Sabellida</taxon>
        <taxon>Oweniida</taxon>
        <taxon>Oweniidae</taxon>
        <taxon>Owenia</taxon>
    </lineage>
</organism>
<keyword evidence="3" id="KW-1133">Transmembrane helix</keyword>
<dbReference type="SUPFAM" id="SSF57362">
    <property type="entry name" value="BPTI-like"/>
    <property type="match status" value="3"/>
</dbReference>
<feature type="transmembrane region" description="Helical" evidence="3">
    <location>
        <begin position="638"/>
        <end position="664"/>
    </location>
</feature>
<keyword evidence="3" id="KW-0472">Membrane</keyword>
<dbReference type="Gene3D" id="4.10.410.10">
    <property type="entry name" value="Pancreatic trypsin inhibitor Kunitz domain"/>
    <property type="match status" value="3"/>
</dbReference>
<dbReference type="InterPro" id="IPR036880">
    <property type="entry name" value="Kunitz_BPTI_sf"/>
</dbReference>
<name>A0A8J1XS61_OWEFU</name>
<feature type="region of interest" description="Disordered" evidence="2">
    <location>
        <begin position="174"/>
        <end position="332"/>
    </location>
</feature>
<dbReference type="CDD" id="cd00109">
    <property type="entry name" value="Kunitz-type"/>
    <property type="match status" value="3"/>
</dbReference>
<protein>
    <submittedName>
        <fullName evidence="4">Uncharacterized protein</fullName>
    </submittedName>
</protein>
<dbReference type="FunFam" id="4.10.410.10:FF:000020">
    <property type="entry name" value="Collagen, type VI, alpha 3"/>
    <property type="match status" value="2"/>
</dbReference>
<feature type="compositionally biased region" description="Basic and acidic residues" evidence="2">
    <location>
        <begin position="592"/>
        <end position="612"/>
    </location>
</feature>
<dbReference type="PROSITE" id="PS50279">
    <property type="entry name" value="BPTI_KUNITZ_2"/>
    <property type="match status" value="3"/>
</dbReference>
<feature type="region of interest" description="Disordered" evidence="2">
    <location>
        <begin position="592"/>
        <end position="621"/>
    </location>
</feature>
<dbReference type="Pfam" id="PF00014">
    <property type="entry name" value="Kunitz_BPTI"/>
    <property type="match status" value="3"/>
</dbReference>
<dbReference type="InterPro" id="IPR020901">
    <property type="entry name" value="Prtase_inh_Kunz-CS"/>
</dbReference>
<dbReference type="AlphaFoldDB" id="A0A8J1XS61"/>
<feature type="region of interest" description="Disordered" evidence="2">
    <location>
        <begin position="488"/>
        <end position="521"/>
    </location>
</feature>
<keyword evidence="3" id="KW-0812">Transmembrane</keyword>
<dbReference type="PROSITE" id="PS00280">
    <property type="entry name" value="BPTI_KUNITZ_1"/>
    <property type="match status" value="3"/>
</dbReference>